<proteinExistence type="predicted"/>
<sequence>MRLTAGLLLAQCATGFLAPTKQTRPPTARSLDVLSGDHTFLEGVGLAIATKIAINEVRRRVEKPVMDEFGRRVASGLKPEPADVTAEGWAKLVGCLLLDLAGDASELIPGLGELTDVVYAPVEAGLLKALFASNAIAAFGFAEELLPFTDIIPTFTLSWCLANLWPTTGLAKQLVPELAKKNTLLPAGQK</sequence>
<evidence type="ECO:0000313" key="3">
    <source>
        <dbReference type="EMBL" id="CAH0376726.1"/>
    </source>
</evidence>
<gene>
    <name evidence="2" type="ORF">PCAL00307_LOCUS19582</name>
    <name evidence="3" type="ORF">PECAL_5P13330</name>
</gene>
<accession>A0A7S4A5C9</accession>
<name>A0A7S4A5C9_9STRA</name>
<dbReference type="Proteomes" id="UP000789595">
    <property type="component" value="Unassembled WGS sequence"/>
</dbReference>
<dbReference type="OrthoDB" id="192262at2759"/>
<feature type="signal peptide" evidence="1">
    <location>
        <begin position="1"/>
        <end position="15"/>
    </location>
</feature>
<protein>
    <submittedName>
        <fullName evidence="2">Uncharacterized protein</fullName>
    </submittedName>
</protein>
<evidence type="ECO:0000313" key="4">
    <source>
        <dbReference type="Proteomes" id="UP000789595"/>
    </source>
</evidence>
<evidence type="ECO:0000313" key="2">
    <source>
        <dbReference type="EMBL" id="CAE0704134.1"/>
    </source>
</evidence>
<dbReference type="EMBL" id="HBIW01022715">
    <property type="protein sequence ID" value="CAE0704134.1"/>
    <property type="molecule type" value="Transcribed_RNA"/>
</dbReference>
<organism evidence="2">
    <name type="scientific">Pelagomonas calceolata</name>
    <dbReference type="NCBI Taxonomy" id="35677"/>
    <lineage>
        <taxon>Eukaryota</taxon>
        <taxon>Sar</taxon>
        <taxon>Stramenopiles</taxon>
        <taxon>Ochrophyta</taxon>
        <taxon>Pelagophyceae</taxon>
        <taxon>Pelagomonadales</taxon>
        <taxon>Pelagomonadaceae</taxon>
        <taxon>Pelagomonas</taxon>
    </lineage>
</organism>
<keyword evidence="1" id="KW-0732">Signal</keyword>
<reference evidence="2" key="1">
    <citation type="submission" date="2021-01" db="EMBL/GenBank/DDBJ databases">
        <authorList>
            <person name="Corre E."/>
            <person name="Pelletier E."/>
            <person name="Niang G."/>
            <person name="Scheremetjew M."/>
            <person name="Finn R."/>
            <person name="Kale V."/>
            <person name="Holt S."/>
            <person name="Cochrane G."/>
            <person name="Meng A."/>
            <person name="Brown T."/>
            <person name="Cohen L."/>
        </authorList>
    </citation>
    <scope>NUCLEOTIDE SEQUENCE</scope>
    <source>
        <strain evidence="2">CCMP1756</strain>
    </source>
</reference>
<feature type="chain" id="PRO_5035593957" evidence="1">
    <location>
        <begin position="16"/>
        <end position="190"/>
    </location>
</feature>
<dbReference type="AlphaFoldDB" id="A0A7S4A5C9"/>
<dbReference type="EMBL" id="CAKKNE010000005">
    <property type="protein sequence ID" value="CAH0376726.1"/>
    <property type="molecule type" value="Genomic_DNA"/>
</dbReference>
<reference evidence="3" key="2">
    <citation type="submission" date="2021-11" db="EMBL/GenBank/DDBJ databases">
        <authorList>
            <consortium name="Genoscope - CEA"/>
            <person name="William W."/>
        </authorList>
    </citation>
    <scope>NUCLEOTIDE SEQUENCE</scope>
</reference>
<keyword evidence="4" id="KW-1185">Reference proteome</keyword>
<evidence type="ECO:0000256" key="1">
    <source>
        <dbReference type="SAM" id="SignalP"/>
    </source>
</evidence>